<reference evidence="2 3" key="1">
    <citation type="journal article" date="2019" name="Int. J. Syst. Evol. Microbiol.">
        <title>The Global Catalogue of Microorganisms (GCM) 10K type strain sequencing project: providing services to taxonomists for standard genome sequencing and annotation.</title>
        <authorList>
            <consortium name="The Broad Institute Genomics Platform"/>
            <consortium name="The Broad Institute Genome Sequencing Center for Infectious Disease"/>
            <person name="Wu L."/>
            <person name="Ma J."/>
        </authorList>
    </citation>
    <scope>NUCLEOTIDE SEQUENCE [LARGE SCALE GENOMIC DNA]</scope>
    <source>
        <strain evidence="2 3">JCM 3106</strain>
    </source>
</reference>
<dbReference type="SMART" id="SM00421">
    <property type="entry name" value="HTH_LUXR"/>
    <property type="match status" value="1"/>
</dbReference>
<keyword evidence="3" id="KW-1185">Reference proteome</keyword>
<organism evidence="2 3">
    <name type="scientific">Streptosporangium longisporum</name>
    <dbReference type="NCBI Taxonomy" id="46187"/>
    <lineage>
        <taxon>Bacteria</taxon>
        <taxon>Bacillati</taxon>
        <taxon>Actinomycetota</taxon>
        <taxon>Actinomycetes</taxon>
        <taxon>Streptosporangiales</taxon>
        <taxon>Streptosporangiaceae</taxon>
        <taxon>Streptosporangium</taxon>
    </lineage>
</organism>
<evidence type="ECO:0000313" key="3">
    <source>
        <dbReference type="Proteomes" id="UP001499930"/>
    </source>
</evidence>
<name>A0ABN3XU25_9ACTN</name>
<dbReference type="CDD" id="cd06170">
    <property type="entry name" value="LuxR_C_like"/>
    <property type="match status" value="1"/>
</dbReference>
<dbReference type="Pfam" id="PF00196">
    <property type="entry name" value="GerE"/>
    <property type="match status" value="1"/>
</dbReference>
<gene>
    <name evidence="2" type="ORF">GCM10017559_13530</name>
</gene>
<dbReference type="InterPro" id="IPR000792">
    <property type="entry name" value="Tscrpt_reg_LuxR_C"/>
</dbReference>
<dbReference type="InterPro" id="IPR016032">
    <property type="entry name" value="Sig_transdc_resp-reg_C-effctor"/>
</dbReference>
<comment type="caution">
    <text evidence="2">The sequence shown here is derived from an EMBL/GenBank/DDBJ whole genome shotgun (WGS) entry which is preliminary data.</text>
</comment>
<dbReference type="Gene3D" id="1.10.10.10">
    <property type="entry name" value="Winged helix-like DNA-binding domain superfamily/Winged helix DNA-binding domain"/>
    <property type="match status" value="2"/>
</dbReference>
<proteinExistence type="predicted"/>
<dbReference type="Proteomes" id="UP001499930">
    <property type="component" value="Unassembled WGS sequence"/>
</dbReference>
<feature type="domain" description="HTH luxR-type" evidence="1">
    <location>
        <begin position="283"/>
        <end position="332"/>
    </location>
</feature>
<evidence type="ECO:0000313" key="2">
    <source>
        <dbReference type="EMBL" id="GAA2994498.1"/>
    </source>
</evidence>
<protein>
    <submittedName>
        <fullName evidence="2">Helix-turn-helix domain-containing protein</fullName>
    </submittedName>
</protein>
<accession>A0ABN3XU25</accession>
<evidence type="ECO:0000259" key="1">
    <source>
        <dbReference type="SMART" id="SM00421"/>
    </source>
</evidence>
<dbReference type="EMBL" id="BAAAWD010000006">
    <property type="protein sequence ID" value="GAA2994498.1"/>
    <property type="molecule type" value="Genomic_DNA"/>
</dbReference>
<dbReference type="SUPFAM" id="SSF46894">
    <property type="entry name" value="C-terminal effector domain of the bipartite response regulators"/>
    <property type="match status" value="1"/>
</dbReference>
<sequence>MRTDTSITSGPSDPLETLGLTPAQASLYNTVLRLHRATRDDLVQATDGSSEPIARELATLVRLGVVTEQGGEYLARHPATALGNLIAERLDRLAAESRGIDRVLGSIRGFIHQYDAGHDYQAGRFPVEAVGGADEFYESVIGMAVQSPPLTLLSAIPDGRMMSDFAHRYADQWIGAQHAGLLSCRVVIPVHTLEIPGLRDKLDRFERAGAQVRTLDVVPSWFLVAGADAAGLPPQWGGTLPENAYNFHLLRAPVVVAALGSLFRELWARSARLPWTHRDDVVVRVLRLAGQGVPDEMIARQLGVSVRTVRARFADAMAELGAQSRFQAGVEAARRGWLS</sequence>
<dbReference type="InterPro" id="IPR036388">
    <property type="entry name" value="WH-like_DNA-bd_sf"/>
</dbReference>
<dbReference type="RefSeq" id="WP_344889893.1">
    <property type="nucleotide sequence ID" value="NZ_BAAAWD010000006.1"/>
</dbReference>